<dbReference type="Gene3D" id="3.30.420.10">
    <property type="entry name" value="Ribonuclease H-like superfamily/Ribonuclease H"/>
    <property type="match status" value="1"/>
</dbReference>
<accession>A0A9N7VBI0</accession>
<dbReference type="InterPro" id="IPR036397">
    <property type="entry name" value="RNaseH_sf"/>
</dbReference>
<organism evidence="1 2">
    <name type="scientific">Pleuronectes platessa</name>
    <name type="common">European plaice</name>
    <dbReference type="NCBI Taxonomy" id="8262"/>
    <lineage>
        <taxon>Eukaryota</taxon>
        <taxon>Metazoa</taxon>
        <taxon>Chordata</taxon>
        <taxon>Craniata</taxon>
        <taxon>Vertebrata</taxon>
        <taxon>Euteleostomi</taxon>
        <taxon>Actinopterygii</taxon>
        <taxon>Neopterygii</taxon>
        <taxon>Teleostei</taxon>
        <taxon>Neoteleostei</taxon>
        <taxon>Acanthomorphata</taxon>
        <taxon>Carangaria</taxon>
        <taxon>Pleuronectiformes</taxon>
        <taxon>Pleuronectoidei</taxon>
        <taxon>Pleuronectidae</taxon>
        <taxon>Pleuronectes</taxon>
    </lineage>
</organism>
<evidence type="ECO:0000313" key="2">
    <source>
        <dbReference type="Proteomes" id="UP001153269"/>
    </source>
</evidence>
<sequence length="103" mass="11760">MHIFQHWPRHHPETPDVLGMLCRDPIPENERGSAGRDVPNSVIVWDNVSFHQANVIKEWVAVHRGMLTRFLPPCAPLLKPNQDLFFHTEKEAAVDQPANHSSP</sequence>
<reference evidence="1" key="1">
    <citation type="submission" date="2020-03" db="EMBL/GenBank/DDBJ databases">
        <authorList>
            <person name="Weist P."/>
        </authorList>
    </citation>
    <scope>NUCLEOTIDE SEQUENCE</scope>
</reference>
<proteinExistence type="predicted"/>
<evidence type="ECO:0000313" key="1">
    <source>
        <dbReference type="EMBL" id="CAB1446431.1"/>
    </source>
</evidence>
<dbReference type="GO" id="GO:0003676">
    <property type="term" value="F:nucleic acid binding"/>
    <property type="evidence" value="ECO:0007669"/>
    <property type="project" value="InterPro"/>
</dbReference>
<evidence type="ECO:0008006" key="3">
    <source>
        <dbReference type="Google" id="ProtNLM"/>
    </source>
</evidence>
<dbReference type="AlphaFoldDB" id="A0A9N7VBI0"/>
<comment type="caution">
    <text evidence="1">The sequence shown here is derived from an EMBL/GenBank/DDBJ whole genome shotgun (WGS) entry which is preliminary data.</text>
</comment>
<protein>
    <recommendedName>
        <fullName evidence="3">Tc1-like transposase DDE domain-containing protein</fullName>
    </recommendedName>
</protein>
<name>A0A9N7VBI0_PLEPL</name>
<dbReference type="EMBL" id="CADEAL010003915">
    <property type="protein sequence ID" value="CAB1446431.1"/>
    <property type="molecule type" value="Genomic_DNA"/>
</dbReference>
<keyword evidence="2" id="KW-1185">Reference proteome</keyword>
<dbReference type="Proteomes" id="UP001153269">
    <property type="component" value="Unassembled WGS sequence"/>
</dbReference>
<gene>
    <name evidence="1" type="ORF">PLEPLA_LOCUS34157</name>
</gene>